<keyword evidence="2" id="KW-0472">Membrane</keyword>
<protein>
    <submittedName>
        <fullName evidence="3">Cell division protein</fullName>
    </submittedName>
</protein>
<organism evidence="3">
    <name type="scientific">Inoviridae sp. ctjYd14</name>
    <dbReference type="NCBI Taxonomy" id="2825784"/>
    <lineage>
        <taxon>Viruses</taxon>
        <taxon>Monodnaviria</taxon>
        <taxon>Loebvirae</taxon>
        <taxon>Hofneiviricota</taxon>
        <taxon>Faserviricetes</taxon>
        <taxon>Tubulavirales</taxon>
        <taxon>Inoviridae</taxon>
    </lineage>
</organism>
<name>A0A8S5RTF3_9VIRU</name>
<evidence type="ECO:0000256" key="2">
    <source>
        <dbReference type="SAM" id="Phobius"/>
    </source>
</evidence>
<feature type="coiled-coil region" evidence="1">
    <location>
        <begin position="33"/>
        <end position="74"/>
    </location>
</feature>
<reference evidence="3" key="1">
    <citation type="journal article" date="2021" name="Proc. Natl. Acad. Sci. U.S.A.">
        <title>A Catalog of Tens of Thousands of Viruses from Human Metagenomes Reveals Hidden Associations with Chronic Diseases.</title>
        <authorList>
            <person name="Tisza M.J."/>
            <person name="Buck C.B."/>
        </authorList>
    </citation>
    <scope>NUCLEOTIDE SEQUENCE</scope>
    <source>
        <strain evidence="3">CtjYd14</strain>
    </source>
</reference>
<evidence type="ECO:0000256" key="1">
    <source>
        <dbReference type="SAM" id="Coils"/>
    </source>
</evidence>
<keyword evidence="1" id="KW-0175">Coiled coil</keyword>
<keyword evidence="2" id="KW-0812">Transmembrane</keyword>
<feature type="transmembrane region" description="Helical" evidence="2">
    <location>
        <begin position="6"/>
        <end position="23"/>
    </location>
</feature>
<dbReference type="EMBL" id="BK059156">
    <property type="protein sequence ID" value="DAE92759.1"/>
    <property type="molecule type" value="Genomic_DNA"/>
</dbReference>
<keyword evidence="3" id="KW-0132">Cell division</keyword>
<keyword evidence="3" id="KW-0131">Cell cycle</keyword>
<proteinExistence type="predicted"/>
<sequence length="84" mass="10154">MIKMELFINILSILSFAVLWFLAGHELYYSPKLQQLEFEIENYELDLRRLEDQLKNSEEKNQILSSKNIDLQDKIYQIKQILDF</sequence>
<accession>A0A8S5RTF3</accession>
<evidence type="ECO:0000313" key="3">
    <source>
        <dbReference type="EMBL" id="DAE92759.1"/>
    </source>
</evidence>
<dbReference type="GO" id="GO:0051301">
    <property type="term" value="P:cell division"/>
    <property type="evidence" value="ECO:0007669"/>
    <property type="project" value="UniProtKB-KW"/>
</dbReference>
<keyword evidence="2" id="KW-1133">Transmembrane helix</keyword>